<gene>
    <name evidence="1" type="ORF">QTP70_008919</name>
</gene>
<protein>
    <recommendedName>
        <fullName evidence="3">Reverse transcriptase domain-containing protein</fullName>
    </recommendedName>
</protein>
<organism evidence="1 2">
    <name type="scientific">Hemibagrus guttatus</name>
    <dbReference type="NCBI Taxonomy" id="175788"/>
    <lineage>
        <taxon>Eukaryota</taxon>
        <taxon>Metazoa</taxon>
        <taxon>Chordata</taxon>
        <taxon>Craniata</taxon>
        <taxon>Vertebrata</taxon>
        <taxon>Euteleostomi</taxon>
        <taxon>Actinopterygii</taxon>
        <taxon>Neopterygii</taxon>
        <taxon>Teleostei</taxon>
        <taxon>Ostariophysi</taxon>
        <taxon>Siluriformes</taxon>
        <taxon>Bagridae</taxon>
        <taxon>Hemibagrus</taxon>
    </lineage>
</organism>
<name>A0AAE0UV13_9TELE</name>
<sequence length="135" mass="15460">MCRTVSGCLHWHLQHLPDQRRCSYVPQDNIMRHIKTQLPPSLDPLQFVYCPNCSTDDAITTTLHLSLTYLDNKDTYVRMLFINFSSAFNTIIPQHLIEKLSLLGLNTSLCNWILDFLTVRPQSVRIGKASPAPPH</sequence>
<accession>A0AAE0UV13</accession>
<keyword evidence="2" id="KW-1185">Reference proteome</keyword>
<dbReference type="PANTHER" id="PTHR47510">
    <property type="entry name" value="REVERSE TRANSCRIPTASE DOMAIN-CONTAINING PROTEIN"/>
    <property type="match status" value="1"/>
</dbReference>
<proteinExistence type="predicted"/>
<dbReference type="AlphaFoldDB" id="A0AAE0UV13"/>
<dbReference type="EMBL" id="JAUCMX010000017">
    <property type="protein sequence ID" value="KAK3518713.1"/>
    <property type="molecule type" value="Genomic_DNA"/>
</dbReference>
<comment type="caution">
    <text evidence="1">The sequence shown here is derived from an EMBL/GenBank/DDBJ whole genome shotgun (WGS) entry which is preliminary data.</text>
</comment>
<reference evidence="1" key="1">
    <citation type="submission" date="2023-06" db="EMBL/GenBank/DDBJ databases">
        <title>Male Hemibagrus guttatus genome.</title>
        <authorList>
            <person name="Bian C."/>
        </authorList>
    </citation>
    <scope>NUCLEOTIDE SEQUENCE</scope>
    <source>
        <strain evidence="1">Male_cb2023</strain>
        <tissue evidence="1">Muscle</tissue>
    </source>
</reference>
<dbReference type="PANTHER" id="PTHR47510:SF3">
    <property type="entry name" value="ENDO_EXONUCLEASE_PHOSPHATASE DOMAIN-CONTAINING PROTEIN"/>
    <property type="match status" value="1"/>
</dbReference>
<dbReference type="Proteomes" id="UP001274896">
    <property type="component" value="Unassembled WGS sequence"/>
</dbReference>
<evidence type="ECO:0008006" key="3">
    <source>
        <dbReference type="Google" id="ProtNLM"/>
    </source>
</evidence>
<evidence type="ECO:0000313" key="1">
    <source>
        <dbReference type="EMBL" id="KAK3518713.1"/>
    </source>
</evidence>
<evidence type="ECO:0000313" key="2">
    <source>
        <dbReference type="Proteomes" id="UP001274896"/>
    </source>
</evidence>